<protein>
    <submittedName>
        <fullName evidence="3">Uncharacterized protein</fullName>
    </submittedName>
</protein>
<organism evidence="3 4">
    <name type="scientific">Obba rivulosa</name>
    <dbReference type="NCBI Taxonomy" id="1052685"/>
    <lineage>
        <taxon>Eukaryota</taxon>
        <taxon>Fungi</taxon>
        <taxon>Dikarya</taxon>
        <taxon>Basidiomycota</taxon>
        <taxon>Agaricomycotina</taxon>
        <taxon>Agaricomycetes</taxon>
        <taxon>Polyporales</taxon>
        <taxon>Gelatoporiaceae</taxon>
        <taxon>Obba</taxon>
    </lineage>
</organism>
<dbReference type="OrthoDB" id="2747445at2759"/>
<evidence type="ECO:0000313" key="4">
    <source>
        <dbReference type="Proteomes" id="UP000250043"/>
    </source>
</evidence>
<dbReference type="EMBL" id="KV722422">
    <property type="protein sequence ID" value="OCH89655.1"/>
    <property type="molecule type" value="Genomic_DNA"/>
</dbReference>
<evidence type="ECO:0000256" key="1">
    <source>
        <dbReference type="SAM" id="MobiDB-lite"/>
    </source>
</evidence>
<name>A0A8E2B1T4_9APHY</name>
<dbReference type="Proteomes" id="UP000250043">
    <property type="component" value="Unassembled WGS sequence"/>
</dbReference>
<keyword evidence="2" id="KW-0472">Membrane</keyword>
<keyword evidence="4" id="KW-1185">Reference proteome</keyword>
<sequence length="170" mass="18386">MNANGKAHSAHIPGAQPAAPSRGGNGRLMFFGMAAVMSGLVGFYFLQFRTQGLRDSTKDMPTWQIRHAQQDPSFNKDANAGGDQNQGNPDYKGHPKAVPTSNRTGGGGDLYEETPGQAAMRGVMTKVRGVGTEETQKSRVEESEPASRAANRRNDYGVYTKHPDYKDGNK</sequence>
<gene>
    <name evidence="3" type="ORF">OBBRIDRAFT_835663</name>
</gene>
<reference evidence="3 4" key="1">
    <citation type="submission" date="2016-07" db="EMBL/GenBank/DDBJ databases">
        <title>Draft genome of the white-rot fungus Obba rivulosa 3A-2.</title>
        <authorList>
            <consortium name="DOE Joint Genome Institute"/>
            <person name="Miettinen O."/>
            <person name="Riley R."/>
            <person name="Acob R."/>
            <person name="Barry K."/>
            <person name="Cullen D."/>
            <person name="De Vries R."/>
            <person name="Hainaut M."/>
            <person name="Hatakka A."/>
            <person name="Henrissat B."/>
            <person name="Hilden K."/>
            <person name="Kuo R."/>
            <person name="Labutti K."/>
            <person name="Lipzen A."/>
            <person name="Makela M.R."/>
            <person name="Sandor L."/>
            <person name="Spatafora J.W."/>
            <person name="Grigoriev I.V."/>
            <person name="Hibbett D.S."/>
        </authorList>
    </citation>
    <scope>NUCLEOTIDE SEQUENCE [LARGE SCALE GENOMIC DNA]</scope>
    <source>
        <strain evidence="3 4">3A-2</strain>
    </source>
</reference>
<feature type="compositionally biased region" description="Basic and acidic residues" evidence="1">
    <location>
        <begin position="161"/>
        <end position="170"/>
    </location>
</feature>
<proteinExistence type="predicted"/>
<accession>A0A8E2B1T4</accession>
<feature type="region of interest" description="Disordered" evidence="1">
    <location>
        <begin position="129"/>
        <end position="170"/>
    </location>
</feature>
<feature type="region of interest" description="Disordered" evidence="1">
    <location>
        <begin position="66"/>
        <end position="117"/>
    </location>
</feature>
<evidence type="ECO:0000256" key="2">
    <source>
        <dbReference type="SAM" id="Phobius"/>
    </source>
</evidence>
<keyword evidence="2" id="KW-0812">Transmembrane</keyword>
<feature type="transmembrane region" description="Helical" evidence="2">
    <location>
        <begin position="28"/>
        <end position="46"/>
    </location>
</feature>
<evidence type="ECO:0000313" key="3">
    <source>
        <dbReference type="EMBL" id="OCH89655.1"/>
    </source>
</evidence>
<feature type="region of interest" description="Disordered" evidence="1">
    <location>
        <begin position="1"/>
        <end position="21"/>
    </location>
</feature>
<dbReference type="AlphaFoldDB" id="A0A8E2B1T4"/>
<keyword evidence="2" id="KW-1133">Transmembrane helix</keyword>